<sequence>MGLFKVRVLGFSGPTNLHTPKLVRFLAFLSFSNVACATADHGRMHDKWDDDGFLSSSHRILSTYDKCILTLCCAVLFICAVALLVQACRILVDIARKERLWQQEQYLAEEELLMSALEAGYGKATTLPRYATRFGALSEQEIDVNGVRKVVLVVNETYATNAAQDAYADWFVRWCHLQETASNYADQTTSEEMATLLDMGSPRRPGYLDEAVASSQGPSDEITPLMDVGSPEAQQDLDDFATSPRPLLAD</sequence>
<keyword evidence="2" id="KW-0812">Transmembrane</keyword>
<evidence type="ECO:0000256" key="2">
    <source>
        <dbReference type="SAM" id="Phobius"/>
    </source>
</evidence>
<accession>A0A1F8ACM3</accession>
<comment type="caution">
    <text evidence="3">The sequence shown here is derived from an EMBL/GenBank/DDBJ whole genome shotgun (WGS) entry which is preliminary data.</text>
</comment>
<dbReference type="OrthoDB" id="4466199at2759"/>
<keyword evidence="2" id="KW-0472">Membrane</keyword>
<name>A0A1F8ACM3_9EURO</name>
<feature type="transmembrane region" description="Helical" evidence="2">
    <location>
        <begin position="68"/>
        <end position="92"/>
    </location>
</feature>
<keyword evidence="2" id="KW-1133">Transmembrane helix</keyword>
<organism evidence="3 4">
    <name type="scientific">Aspergillus bombycis</name>
    <dbReference type="NCBI Taxonomy" id="109264"/>
    <lineage>
        <taxon>Eukaryota</taxon>
        <taxon>Fungi</taxon>
        <taxon>Dikarya</taxon>
        <taxon>Ascomycota</taxon>
        <taxon>Pezizomycotina</taxon>
        <taxon>Eurotiomycetes</taxon>
        <taxon>Eurotiomycetidae</taxon>
        <taxon>Eurotiales</taxon>
        <taxon>Aspergillaceae</taxon>
        <taxon>Aspergillus</taxon>
    </lineage>
</organism>
<feature type="region of interest" description="Disordered" evidence="1">
    <location>
        <begin position="205"/>
        <end position="250"/>
    </location>
</feature>
<dbReference type="GeneID" id="34445011"/>
<dbReference type="RefSeq" id="XP_022393201.1">
    <property type="nucleotide sequence ID" value="XM_022528751.1"/>
</dbReference>
<proteinExistence type="predicted"/>
<dbReference type="EMBL" id="LYCR01000008">
    <property type="protein sequence ID" value="OGM49484.1"/>
    <property type="molecule type" value="Genomic_DNA"/>
</dbReference>
<reference evidence="3 4" key="1">
    <citation type="journal article" date="2016" name="Genome Biol. Evol.">
        <title>Draft genome sequence of an aflatoxigenic Aspergillus species, A. bombycis.</title>
        <authorList>
            <person name="Moore G.G."/>
            <person name="Mack B.M."/>
            <person name="Beltz S.B."/>
            <person name="Gilbert M.K."/>
        </authorList>
    </citation>
    <scope>NUCLEOTIDE SEQUENCE [LARGE SCALE GENOMIC DNA]</scope>
    <source>
        <strain evidence="4">NRRL 26010</strain>
    </source>
</reference>
<protein>
    <submittedName>
        <fullName evidence="3">Uncharacterized protein</fullName>
    </submittedName>
</protein>
<evidence type="ECO:0000256" key="1">
    <source>
        <dbReference type="SAM" id="MobiDB-lite"/>
    </source>
</evidence>
<gene>
    <name evidence="3" type="ORF">ABOM_001621</name>
</gene>
<evidence type="ECO:0000313" key="3">
    <source>
        <dbReference type="EMBL" id="OGM49484.1"/>
    </source>
</evidence>
<evidence type="ECO:0000313" key="4">
    <source>
        <dbReference type="Proteomes" id="UP000179179"/>
    </source>
</evidence>
<dbReference type="Proteomes" id="UP000179179">
    <property type="component" value="Unassembled WGS sequence"/>
</dbReference>
<keyword evidence="4" id="KW-1185">Reference proteome</keyword>
<dbReference type="AlphaFoldDB" id="A0A1F8ACM3"/>